<sequence length="303" mass="33643">MSKANRHSSGLLPLSCLSRVIILSFDPSDDSTSRWSGSRQNRNGENKADSDVERVPEEETCDDEDVLDWMLVWLVLDVIADVGVLELVLDIGELEVVEEVTDDNELGLVVELEVRKDPELPLPLVVLAVAEGVEVDVPVLPDVKREPVEDEEEEPVVPLILVAFRLELGLRLKVVESPVLVLELSVLEVLVDEVVPKFEAEVVDNCVEVVDVLLKLVKDIEVEMVEDEEVVLESVLVIVDPLLEGLEVLDDDEVKVVEVSVLLVPEVLELPVSVDVEEVTRVDELDVLDVLDELDELDEGVVY</sequence>
<dbReference type="AlphaFoldDB" id="A0A135TIR5"/>
<evidence type="ECO:0000313" key="3">
    <source>
        <dbReference type="Proteomes" id="UP000070054"/>
    </source>
</evidence>
<feature type="region of interest" description="Disordered" evidence="1">
    <location>
        <begin position="28"/>
        <end position="59"/>
    </location>
</feature>
<reference evidence="2 3" key="1">
    <citation type="submission" date="2014-02" db="EMBL/GenBank/DDBJ databases">
        <title>The genome sequence of Colletotrichum nymphaeae SA-01.</title>
        <authorList>
            <person name="Baroncelli R."/>
            <person name="Thon M.R."/>
        </authorList>
    </citation>
    <scope>NUCLEOTIDE SEQUENCE [LARGE SCALE GENOMIC DNA]</scope>
    <source>
        <strain evidence="2 3">SA-01</strain>
    </source>
</reference>
<evidence type="ECO:0000313" key="2">
    <source>
        <dbReference type="EMBL" id="KXH48080.1"/>
    </source>
</evidence>
<comment type="caution">
    <text evidence="2">The sequence shown here is derived from an EMBL/GenBank/DDBJ whole genome shotgun (WGS) entry which is preliminary data.</text>
</comment>
<organism evidence="2 3">
    <name type="scientific">Colletotrichum nymphaeae SA-01</name>
    <dbReference type="NCBI Taxonomy" id="1460502"/>
    <lineage>
        <taxon>Eukaryota</taxon>
        <taxon>Fungi</taxon>
        <taxon>Dikarya</taxon>
        <taxon>Ascomycota</taxon>
        <taxon>Pezizomycotina</taxon>
        <taxon>Sordariomycetes</taxon>
        <taxon>Hypocreomycetidae</taxon>
        <taxon>Glomerellales</taxon>
        <taxon>Glomerellaceae</taxon>
        <taxon>Colletotrichum</taxon>
        <taxon>Colletotrichum acutatum species complex</taxon>
    </lineage>
</organism>
<accession>A0A135TIR5</accession>
<dbReference type="EMBL" id="JEMN01001102">
    <property type="protein sequence ID" value="KXH48080.1"/>
    <property type="molecule type" value="Genomic_DNA"/>
</dbReference>
<name>A0A135TIR5_9PEZI</name>
<protein>
    <submittedName>
        <fullName evidence="2">Uncharacterized protein</fullName>
    </submittedName>
</protein>
<gene>
    <name evidence="2" type="ORF">CNYM01_11605</name>
</gene>
<feature type="compositionally biased region" description="Basic and acidic residues" evidence="1">
    <location>
        <begin position="42"/>
        <end position="57"/>
    </location>
</feature>
<proteinExistence type="predicted"/>
<keyword evidence="3" id="KW-1185">Reference proteome</keyword>
<evidence type="ECO:0000256" key="1">
    <source>
        <dbReference type="SAM" id="MobiDB-lite"/>
    </source>
</evidence>
<dbReference type="Proteomes" id="UP000070054">
    <property type="component" value="Unassembled WGS sequence"/>
</dbReference>